<comment type="caution">
    <text evidence="1">The sequence shown here is derived from an EMBL/GenBank/DDBJ whole genome shotgun (WGS) entry which is preliminary data.</text>
</comment>
<proteinExistence type="predicted"/>
<dbReference type="Proteomes" id="UP001519460">
    <property type="component" value="Unassembled WGS sequence"/>
</dbReference>
<dbReference type="AlphaFoldDB" id="A0ABD0JWL4"/>
<protein>
    <submittedName>
        <fullName evidence="1">Uncharacterized protein</fullName>
    </submittedName>
</protein>
<name>A0ABD0JWL4_9CAEN</name>
<keyword evidence="2" id="KW-1185">Reference proteome</keyword>
<feature type="non-terminal residue" evidence="1">
    <location>
        <position position="89"/>
    </location>
</feature>
<gene>
    <name evidence="1" type="ORF">BaRGS_00029430</name>
</gene>
<evidence type="ECO:0000313" key="2">
    <source>
        <dbReference type="Proteomes" id="UP001519460"/>
    </source>
</evidence>
<accession>A0ABD0JWL4</accession>
<dbReference type="EMBL" id="JACVVK020000305">
    <property type="protein sequence ID" value="KAK7479352.1"/>
    <property type="molecule type" value="Genomic_DNA"/>
</dbReference>
<feature type="non-terminal residue" evidence="1">
    <location>
        <position position="1"/>
    </location>
</feature>
<organism evidence="1 2">
    <name type="scientific">Batillaria attramentaria</name>
    <dbReference type="NCBI Taxonomy" id="370345"/>
    <lineage>
        <taxon>Eukaryota</taxon>
        <taxon>Metazoa</taxon>
        <taxon>Spiralia</taxon>
        <taxon>Lophotrochozoa</taxon>
        <taxon>Mollusca</taxon>
        <taxon>Gastropoda</taxon>
        <taxon>Caenogastropoda</taxon>
        <taxon>Sorbeoconcha</taxon>
        <taxon>Cerithioidea</taxon>
        <taxon>Batillariidae</taxon>
        <taxon>Batillaria</taxon>
    </lineage>
</organism>
<evidence type="ECO:0000313" key="1">
    <source>
        <dbReference type="EMBL" id="KAK7479352.1"/>
    </source>
</evidence>
<sequence>FGRVGTKLRDVESGLEGSQLNLISPQLVLTPNPRSAWRGVSPSQRQECFERRCLPHNTERHLSHFVDAVPGADWLRQPPDGAAIILRRR</sequence>
<reference evidence="1 2" key="1">
    <citation type="journal article" date="2023" name="Sci. Data">
        <title>Genome assembly of the Korean intertidal mud-creeper Batillaria attramentaria.</title>
        <authorList>
            <person name="Patra A.K."/>
            <person name="Ho P.T."/>
            <person name="Jun S."/>
            <person name="Lee S.J."/>
            <person name="Kim Y."/>
            <person name="Won Y.J."/>
        </authorList>
    </citation>
    <scope>NUCLEOTIDE SEQUENCE [LARGE SCALE GENOMIC DNA]</scope>
    <source>
        <strain evidence="1">Wonlab-2016</strain>
    </source>
</reference>